<sequence>MAPPAASHGAAKERPPRRLSRLFGHLPLPLPASQKRDSDSAVASPTGSSSALAPPAARAHHARPRRRSSTWSLLPLGSPLPTPPLPPLLAEQFSNPDDVAAFAEALQDDAGQQDVQAADAGAKTADQLGAEAGDAGEPEATPAALVKAPKVGRIAAASDFAPVRERRIRKPRAGAETGVAREGAVYVLLRFPLLLCVWATIVLQFLAYVLVRQSVNALEWVMAWRGQRGRLRRRLRQAASWTEWRATAHEMDAFMGYDAWKNVRESGLYDWRLVAKVHKSLKAFREQDDAENLLDVLDLCIRNNFAGIESFRLYSETFWGTKVAIESYLDEAERALRYIQETDKIPLERKRHFWRTLSKNLGKTALCLSGGGSFGYYHIGLVRALLDANLLPNIVTGTSAGGLIAALACTRHDEELREILVPELADRITACWEPISIWGPRVWRTGARFDTVQWAEKAQFFTRGSMTFLEAHRRTGKILNVSVIPADRHSPVKLLNYITAPNCIIWSALLASAAVPGIVSPVCLMQKHPKTGKAETMSYGHRYKDGSLRVDIPLSDLHALYNVNYPIVSQVNPHVHLFFFAPKGMPGRPVAHRRGKGWRGGFILSAAEHIIKLHLSLNFKVLRDLQVQPRLLGQDWSNVFLQRFSGAVTIWPRTRAWDWVRILSDPDRKELRRMMQVSQSTTFPKLHMIDNRRRLEAAVEQGRHACRRAQRAQNATAQTPGGSNAQTDGQLSNSRLSDESAAETSGPGAAPGDFFSSKRVAREPTRLRDMARMVSYNSVTLSDEGGATPGEPETPGELPRHARLRSLGHNEEYAGSSSGSTTKRPWSRDHHNGSMPSEGVREHDFAGMRDGSATTDEDDNEEPLTAAALSPRHANPPHHDSLRRSLPRQHSKGKDGPGGHQWGDRGSMSAGGGLRWDEGDSSASSDEE</sequence>
<name>A0A316ZFW0_9BASI</name>
<dbReference type="EMBL" id="KZ819286">
    <property type="protein sequence ID" value="PWN99918.1"/>
    <property type="molecule type" value="Genomic_DNA"/>
</dbReference>
<evidence type="ECO:0000256" key="6">
    <source>
        <dbReference type="SAM" id="MobiDB-lite"/>
    </source>
</evidence>
<feature type="compositionally biased region" description="Pro residues" evidence="6">
    <location>
        <begin position="78"/>
        <end position="87"/>
    </location>
</feature>
<evidence type="ECO:0000256" key="1">
    <source>
        <dbReference type="ARBA" id="ARBA00006104"/>
    </source>
</evidence>
<dbReference type="GO" id="GO:0006641">
    <property type="term" value="P:triglyceride metabolic process"/>
    <property type="evidence" value="ECO:0007669"/>
    <property type="project" value="UniProtKB-ARBA"/>
</dbReference>
<evidence type="ECO:0000313" key="9">
    <source>
        <dbReference type="Proteomes" id="UP000245946"/>
    </source>
</evidence>
<evidence type="ECO:0000256" key="4">
    <source>
        <dbReference type="ARBA" id="ARBA00023098"/>
    </source>
</evidence>
<proteinExistence type="inferred from homology"/>
<dbReference type="Pfam" id="PF01734">
    <property type="entry name" value="Patatin"/>
    <property type="match status" value="1"/>
</dbReference>
<dbReference type="InterPro" id="IPR002641">
    <property type="entry name" value="PNPLA_dom"/>
</dbReference>
<dbReference type="Proteomes" id="UP000245946">
    <property type="component" value="Unassembled WGS sequence"/>
</dbReference>
<evidence type="ECO:0000256" key="2">
    <source>
        <dbReference type="ARBA" id="ARBA00022801"/>
    </source>
</evidence>
<reference evidence="8 9" key="1">
    <citation type="journal article" date="2018" name="Mol. Biol. Evol.">
        <title>Broad Genomic Sampling Reveals a Smut Pathogenic Ancestry of the Fungal Clade Ustilaginomycotina.</title>
        <authorList>
            <person name="Kijpornyongpan T."/>
            <person name="Mondo S.J."/>
            <person name="Barry K."/>
            <person name="Sandor L."/>
            <person name="Lee J."/>
            <person name="Lipzen A."/>
            <person name="Pangilinan J."/>
            <person name="LaButti K."/>
            <person name="Hainaut M."/>
            <person name="Henrissat B."/>
            <person name="Grigoriev I.V."/>
            <person name="Spatafora J.W."/>
            <person name="Aime M.C."/>
        </authorList>
    </citation>
    <scope>NUCLEOTIDE SEQUENCE [LARGE SCALE GENOMIC DNA]</scope>
    <source>
        <strain evidence="8 9">MCA 4186</strain>
    </source>
</reference>
<feature type="compositionally biased region" description="Low complexity" evidence="6">
    <location>
        <begin position="48"/>
        <end position="57"/>
    </location>
</feature>
<feature type="domain" description="PNPLA" evidence="7">
    <location>
        <begin position="366"/>
        <end position="558"/>
    </location>
</feature>
<dbReference type="InterPro" id="IPR050301">
    <property type="entry name" value="NTE"/>
</dbReference>
<dbReference type="PANTHER" id="PTHR14226">
    <property type="entry name" value="NEUROPATHY TARGET ESTERASE/SWISS CHEESE D.MELANOGASTER"/>
    <property type="match status" value="1"/>
</dbReference>
<feature type="compositionally biased region" description="Low complexity" evidence="6">
    <location>
        <begin position="784"/>
        <end position="797"/>
    </location>
</feature>
<feature type="active site" description="Proton acceptor" evidence="5">
    <location>
        <position position="545"/>
    </location>
</feature>
<keyword evidence="3 5" id="KW-0442">Lipid degradation</keyword>
<keyword evidence="9" id="KW-1185">Reference proteome</keyword>
<dbReference type="CDD" id="cd07232">
    <property type="entry name" value="Pat_PLPL"/>
    <property type="match status" value="1"/>
</dbReference>
<organism evidence="8 9">
    <name type="scientific">Tilletiopsis washingtonensis</name>
    <dbReference type="NCBI Taxonomy" id="58919"/>
    <lineage>
        <taxon>Eukaryota</taxon>
        <taxon>Fungi</taxon>
        <taxon>Dikarya</taxon>
        <taxon>Basidiomycota</taxon>
        <taxon>Ustilaginomycotina</taxon>
        <taxon>Exobasidiomycetes</taxon>
        <taxon>Entylomatales</taxon>
        <taxon>Entylomatales incertae sedis</taxon>
        <taxon>Tilletiopsis</taxon>
    </lineage>
</organism>
<keyword evidence="4 5" id="KW-0443">Lipid metabolism</keyword>
<gene>
    <name evidence="8" type="ORF">FA09DRAFT_315438</name>
</gene>
<comment type="similarity">
    <text evidence="1">Belongs to the PLPL family.</text>
</comment>
<dbReference type="SUPFAM" id="SSF52151">
    <property type="entry name" value="FabD/lysophospholipase-like"/>
    <property type="match status" value="1"/>
</dbReference>
<dbReference type="Gene3D" id="3.40.1090.10">
    <property type="entry name" value="Cytosolic phospholipase A2 catalytic domain"/>
    <property type="match status" value="2"/>
</dbReference>
<dbReference type="GO" id="GO:0016042">
    <property type="term" value="P:lipid catabolic process"/>
    <property type="evidence" value="ECO:0007669"/>
    <property type="project" value="UniProtKB-UniRule"/>
</dbReference>
<keyword evidence="2 5" id="KW-0378">Hydrolase</keyword>
<feature type="region of interest" description="Disordered" evidence="6">
    <location>
        <begin position="700"/>
        <end position="761"/>
    </location>
</feature>
<accession>A0A316ZFW0</accession>
<feature type="active site" description="Nucleophile" evidence="5">
    <location>
        <position position="399"/>
    </location>
</feature>
<feature type="region of interest" description="Disordered" evidence="6">
    <location>
        <begin position="778"/>
        <end position="928"/>
    </location>
</feature>
<dbReference type="InterPro" id="IPR016035">
    <property type="entry name" value="Acyl_Trfase/lysoPLipase"/>
</dbReference>
<feature type="compositionally biased region" description="Polar residues" evidence="6">
    <location>
        <begin position="719"/>
        <end position="735"/>
    </location>
</feature>
<evidence type="ECO:0000259" key="7">
    <source>
        <dbReference type="PROSITE" id="PS51635"/>
    </source>
</evidence>
<feature type="region of interest" description="Disordered" evidence="6">
    <location>
        <begin position="1"/>
        <end position="92"/>
    </location>
</feature>
<dbReference type="PROSITE" id="PS51635">
    <property type="entry name" value="PNPLA"/>
    <property type="match status" value="1"/>
</dbReference>
<feature type="compositionally biased region" description="Basic residues" evidence="6">
    <location>
        <begin position="58"/>
        <end position="68"/>
    </location>
</feature>
<dbReference type="OrthoDB" id="15478at2759"/>
<evidence type="ECO:0000313" key="8">
    <source>
        <dbReference type="EMBL" id="PWN99918.1"/>
    </source>
</evidence>
<evidence type="ECO:0000256" key="5">
    <source>
        <dbReference type="PROSITE-ProRule" id="PRU01161"/>
    </source>
</evidence>
<dbReference type="GO" id="GO:0004806">
    <property type="term" value="F:triacylglycerol lipase activity"/>
    <property type="evidence" value="ECO:0007669"/>
    <property type="project" value="InterPro"/>
</dbReference>
<feature type="compositionally biased region" description="Polar residues" evidence="6">
    <location>
        <begin position="815"/>
        <end position="824"/>
    </location>
</feature>
<dbReference type="AlphaFoldDB" id="A0A316ZFW0"/>
<dbReference type="PANTHER" id="PTHR14226:SF66">
    <property type="entry name" value="TRIACYLGLYCEROL LIPASE PTL2"/>
    <property type="match status" value="1"/>
</dbReference>
<evidence type="ECO:0000256" key="3">
    <source>
        <dbReference type="ARBA" id="ARBA00022963"/>
    </source>
</evidence>
<dbReference type="STRING" id="58919.A0A316ZFW0"/>
<dbReference type="RefSeq" id="XP_025600197.1">
    <property type="nucleotide sequence ID" value="XM_025740802.1"/>
</dbReference>
<dbReference type="Pfam" id="PF11815">
    <property type="entry name" value="DUF3336"/>
    <property type="match status" value="1"/>
</dbReference>
<dbReference type="InterPro" id="IPR021771">
    <property type="entry name" value="Triacylglycerol_lipase_N"/>
</dbReference>
<comment type="caution">
    <text evidence="5">Lacks conserved residue(s) required for the propagation of feature annotation.</text>
</comment>
<feature type="short sequence motif" description="GXGXXG" evidence="5">
    <location>
        <begin position="370"/>
        <end position="375"/>
    </location>
</feature>
<protein>
    <submittedName>
        <fullName evidence="8">Patatin-domain-containing protein</fullName>
    </submittedName>
</protein>
<feature type="short sequence motif" description="GXSXG" evidence="5">
    <location>
        <begin position="397"/>
        <end position="401"/>
    </location>
</feature>
<dbReference type="GeneID" id="37268346"/>